<name>A0A6C0C8I0_9ZZZZ</name>
<dbReference type="GO" id="GO:0019310">
    <property type="term" value="P:inositol catabolic process"/>
    <property type="evidence" value="ECO:0007669"/>
    <property type="project" value="InterPro"/>
</dbReference>
<evidence type="ECO:0000256" key="6">
    <source>
        <dbReference type="ARBA" id="ARBA00023004"/>
    </source>
</evidence>
<evidence type="ECO:0008006" key="8">
    <source>
        <dbReference type="Google" id="ProtNLM"/>
    </source>
</evidence>
<dbReference type="GO" id="GO:0005737">
    <property type="term" value="C:cytoplasm"/>
    <property type="evidence" value="ECO:0007669"/>
    <property type="project" value="UniProtKB-SubCell"/>
</dbReference>
<keyword evidence="6" id="KW-0408">Iron</keyword>
<dbReference type="PANTHER" id="PTHR12588">
    <property type="entry name" value="MYOINOSITOL OXYGENASE"/>
    <property type="match status" value="1"/>
</dbReference>
<dbReference type="GO" id="GO:0050113">
    <property type="term" value="F:inositol oxygenase activity"/>
    <property type="evidence" value="ECO:0007669"/>
    <property type="project" value="InterPro"/>
</dbReference>
<evidence type="ECO:0000256" key="3">
    <source>
        <dbReference type="ARBA" id="ARBA00022490"/>
    </source>
</evidence>
<dbReference type="GO" id="GO:0005506">
    <property type="term" value="F:iron ion binding"/>
    <property type="evidence" value="ECO:0007669"/>
    <property type="project" value="InterPro"/>
</dbReference>
<keyword evidence="3" id="KW-0963">Cytoplasm</keyword>
<dbReference type="SUPFAM" id="SSF109604">
    <property type="entry name" value="HD-domain/PDEase-like"/>
    <property type="match status" value="1"/>
</dbReference>
<evidence type="ECO:0000256" key="4">
    <source>
        <dbReference type="ARBA" id="ARBA00022723"/>
    </source>
</evidence>
<proteinExistence type="predicted"/>
<keyword evidence="5" id="KW-0560">Oxidoreductase</keyword>
<accession>A0A6C0C8I0</accession>
<sequence>MAETLRTYDIDSKQCEFYKRMYQNQDLKFVLMMKRKYDKLDNVKMTMNKALSLMDSFVDPSDPDLDEPNSIHAYQTAERIRKMYPDNKEYQIIGLIHDLGKVLFTFDEPDYAVVGDTFVVGCKLPKSIVYYDFIKEHSDKNNTLNGIYKEGCGLDNLYLSYGHDEYLYQVLKQNKDKHKLSEKYWDIIRYHSFYPWHTESEYSQFMNYKDYDTLKNVLEFNQFDLYSKEDDIHISNDVKKYYDNLLNEFFSGDLQW</sequence>
<protein>
    <recommendedName>
        <fullName evidence="8">Inositol oxygenase</fullName>
    </recommendedName>
</protein>
<evidence type="ECO:0000256" key="2">
    <source>
        <dbReference type="ARBA" id="ARBA00004496"/>
    </source>
</evidence>
<comment type="cofactor">
    <cofactor evidence="1">
        <name>Fe cation</name>
        <dbReference type="ChEBI" id="CHEBI:24875"/>
    </cofactor>
</comment>
<dbReference type="Gene3D" id="1.10.3210.10">
    <property type="entry name" value="Hypothetical protein af1432"/>
    <property type="match status" value="1"/>
</dbReference>
<keyword evidence="4" id="KW-0479">Metal-binding</keyword>
<dbReference type="EMBL" id="MN739348">
    <property type="protein sequence ID" value="QHS99813.1"/>
    <property type="molecule type" value="Genomic_DNA"/>
</dbReference>
<comment type="subcellular location">
    <subcellularLocation>
        <location evidence="2">Cytoplasm</location>
    </subcellularLocation>
</comment>
<dbReference type="Pfam" id="PF05153">
    <property type="entry name" value="MIOX"/>
    <property type="match status" value="1"/>
</dbReference>
<organism evidence="7">
    <name type="scientific">viral metagenome</name>
    <dbReference type="NCBI Taxonomy" id="1070528"/>
    <lineage>
        <taxon>unclassified sequences</taxon>
        <taxon>metagenomes</taxon>
        <taxon>organismal metagenomes</taxon>
    </lineage>
</organism>
<dbReference type="InterPro" id="IPR007828">
    <property type="entry name" value="Inositol_oxygenase"/>
</dbReference>
<evidence type="ECO:0000256" key="1">
    <source>
        <dbReference type="ARBA" id="ARBA00001962"/>
    </source>
</evidence>
<evidence type="ECO:0000256" key="5">
    <source>
        <dbReference type="ARBA" id="ARBA00023002"/>
    </source>
</evidence>
<reference evidence="7" key="1">
    <citation type="journal article" date="2020" name="Nature">
        <title>Giant virus diversity and host interactions through global metagenomics.</title>
        <authorList>
            <person name="Schulz F."/>
            <person name="Roux S."/>
            <person name="Paez-Espino D."/>
            <person name="Jungbluth S."/>
            <person name="Walsh D.A."/>
            <person name="Denef V.J."/>
            <person name="McMahon K.D."/>
            <person name="Konstantinidis K.T."/>
            <person name="Eloe-Fadrosh E.A."/>
            <person name="Kyrpides N.C."/>
            <person name="Woyke T."/>
        </authorList>
    </citation>
    <scope>NUCLEOTIDE SEQUENCE</scope>
    <source>
        <strain evidence="7">GVMAG-M-3300020187-37</strain>
    </source>
</reference>
<dbReference type="PANTHER" id="PTHR12588:SF0">
    <property type="entry name" value="INOSITOL OXYGENASE"/>
    <property type="match status" value="1"/>
</dbReference>
<evidence type="ECO:0000313" key="7">
    <source>
        <dbReference type="EMBL" id="QHS99813.1"/>
    </source>
</evidence>
<dbReference type="AlphaFoldDB" id="A0A6C0C8I0"/>